<feature type="domain" description="DUF3825" evidence="1">
    <location>
        <begin position="10"/>
        <end position="236"/>
    </location>
</feature>
<feature type="non-terminal residue" evidence="2">
    <location>
        <position position="1"/>
    </location>
</feature>
<gene>
    <name evidence="2" type="ORF">EZS27_033160</name>
</gene>
<protein>
    <recommendedName>
        <fullName evidence="1">DUF3825 domain-containing protein</fullName>
    </recommendedName>
</protein>
<accession>A0A5J4Q6Y0</accession>
<dbReference type="InterPro" id="IPR024437">
    <property type="entry name" value="DUF3825"/>
</dbReference>
<sequence>PDFNTSILELKGLTMQEDWDYKQTPTGNLPILINYIHHTFLKLYEAKQIEDCGGFCIFNTGLVTENQEEIFGYSQKNKRPHATIPWFFKGWRKESDRDLIKFSRLPENANYFSSPSDLIYNSNLDLRINIDHIITDNKQRFPEPLRNTDNYQLGNILKGTIDDAKKRIKRNYKTAIPQYFNEKLQLLLPLCLLSKAKADLALVVEKENDIYRASTCLTLDMAINNARLIAKPDDEWLKP</sequence>
<dbReference type="Pfam" id="PF12873">
    <property type="entry name" value="DUF3825"/>
    <property type="match status" value="1"/>
</dbReference>
<reference evidence="2" key="1">
    <citation type="submission" date="2019-03" db="EMBL/GenBank/DDBJ databases">
        <title>Single cell metagenomics reveals metabolic interactions within the superorganism composed of flagellate Streblomastix strix and complex community of Bacteroidetes bacteria on its surface.</title>
        <authorList>
            <person name="Treitli S.C."/>
            <person name="Kolisko M."/>
            <person name="Husnik F."/>
            <person name="Keeling P."/>
            <person name="Hampl V."/>
        </authorList>
    </citation>
    <scope>NUCLEOTIDE SEQUENCE</scope>
    <source>
        <strain evidence="2">STM</strain>
    </source>
</reference>
<name>A0A5J4Q6Y0_9ZZZZ</name>
<dbReference type="EMBL" id="SNRY01004840">
    <property type="protein sequence ID" value="KAA6316541.1"/>
    <property type="molecule type" value="Genomic_DNA"/>
</dbReference>
<dbReference type="AlphaFoldDB" id="A0A5J4Q6Y0"/>
<evidence type="ECO:0000313" key="2">
    <source>
        <dbReference type="EMBL" id="KAA6316541.1"/>
    </source>
</evidence>
<evidence type="ECO:0000259" key="1">
    <source>
        <dbReference type="Pfam" id="PF12873"/>
    </source>
</evidence>
<proteinExistence type="predicted"/>
<comment type="caution">
    <text evidence="2">The sequence shown here is derived from an EMBL/GenBank/DDBJ whole genome shotgun (WGS) entry which is preliminary data.</text>
</comment>
<organism evidence="2">
    <name type="scientific">termite gut metagenome</name>
    <dbReference type="NCBI Taxonomy" id="433724"/>
    <lineage>
        <taxon>unclassified sequences</taxon>
        <taxon>metagenomes</taxon>
        <taxon>organismal metagenomes</taxon>
    </lineage>
</organism>